<reference evidence="1 2" key="1">
    <citation type="submission" date="2009-04" db="EMBL/GenBank/DDBJ databases">
        <authorList>
            <person name="Qin X."/>
            <person name="Bachman B."/>
            <person name="Battles P."/>
            <person name="Bell A."/>
            <person name="Bess C."/>
            <person name="Bickham C."/>
            <person name="Chaboub L."/>
            <person name="Chen D."/>
            <person name="Coyle M."/>
            <person name="Deiros D.R."/>
            <person name="Dinh H."/>
            <person name="Forbes L."/>
            <person name="Fowler G."/>
            <person name="Francisco L."/>
            <person name="Fu Q."/>
            <person name="Gubbala S."/>
            <person name="Hale W."/>
            <person name="Han Y."/>
            <person name="Hemphill L."/>
            <person name="Highlander S.K."/>
            <person name="Hirani K."/>
            <person name="Hogues M."/>
            <person name="Jackson L."/>
            <person name="Jakkamsetti A."/>
            <person name="Javaid M."/>
            <person name="Jiang H."/>
            <person name="Korchina V."/>
            <person name="Kovar C."/>
            <person name="Lara F."/>
            <person name="Lee S."/>
            <person name="Mata R."/>
            <person name="Mathew T."/>
            <person name="Moen C."/>
            <person name="Morales K."/>
            <person name="Munidasa M."/>
            <person name="Nazareth L."/>
            <person name="Ngo R."/>
            <person name="Nguyen L."/>
            <person name="Okwuonu G."/>
            <person name="Ongeri F."/>
            <person name="Patil S."/>
            <person name="Petrosino J."/>
            <person name="Pham C."/>
            <person name="Pham P."/>
            <person name="Pu L.-L."/>
            <person name="Puazo M."/>
            <person name="Raj R."/>
            <person name="Reid J."/>
            <person name="Rouhana J."/>
            <person name="Saada N."/>
            <person name="Shang Y."/>
            <person name="Simmons D."/>
            <person name="Thornton R."/>
            <person name="Warren J."/>
            <person name="Weissenberger G."/>
            <person name="Zhang J."/>
            <person name="Zhang L."/>
            <person name="Zhou C."/>
            <person name="Zhu D."/>
            <person name="Muzny D."/>
            <person name="Worley K."/>
            <person name="Gibbs R."/>
        </authorList>
    </citation>
    <scope>NUCLEOTIDE SEQUENCE [LARGE SCALE GENOMIC DNA]</scope>
    <source>
        <strain evidence="1 2">F0268</strain>
    </source>
</reference>
<keyword evidence="2" id="KW-1185">Reference proteome</keyword>
<name>C2KY41_9FIRM</name>
<dbReference type="HOGENOM" id="CLU_2928121_0_0_9"/>
<dbReference type="RefSeq" id="WP_007158330.1">
    <property type="nucleotide sequence ID" value="NZ_GG668540.1"/>
</dbReference>
<sequence length="60" mass="6885">FEVLSSGFHKLLDDEALKIKDYELALNTFNGELGKEARSLLKAYVYKYKEEKSEDKSAPN</sequence>
<dbReference type="EMBL" id="ACKX01000131">
    <property type="protein sequence ID" value="EEJ51313.1"/>
    <property type="molecule type" value="Genomic_DNA"/>
</dbReference>
<dbReference type="Proteomes" id="UP000004121">
    <property type="component" value="Unassembled WGS sequence"/>
</dbReference>
<feature type="non-terminal residue" evidence="1">
    <location>
        <position position="1"/>
    </location>
</feature>
<evidence type="ECO:0000313" key="1">
    <source>
        <dbReference type="EMBL" id="EEJ51313.1"/>
    </source>
</evidence>
<dbReference type="AlphaFoldDB" id="C2KY41"/>
<accession>C2KY41</accession>
<proteinExistence type="predicted"/>
<comment type="caution">
    <text evidence="1">The sequence shown here is derived from an EMBL/GenBank/DDBJ whole genome shotgun (WGS) entry which is preliminary data.</text>
</comment>
<organism evidence="1 2">
    <name type="scientific">Oribacterium sinus F0268</name>
    <dbReference type="NCBI Taxonomy" id="585501"/>
    <lineage>
        <taxon>Bacteria</taxon>
        <taxon>Bacillati</taxon>
        <taxon>Bacillota</taxon>
        <taxon>Clostridia</taxon>
        <taxon>Lachnospirales</taxon>
        <taxon>Lachnospiraceae</taxon>
        <taxon>Oribacterium</taxon>
    </lineage>
</organism>
<evidence type="ECO:0000313" key="2">
    <source>
        <dbReference type="Proteomes" id="UP000004121"/>
    </source>
</evidence>
<gene>
    <name evidence="1" type="ORF">HMPREF6123_1410</name>
</gene>
<dbReference type="InParanoid" id="C2KY41"/>
<protein>
    <submittedName>
        <fullName evidence="1">Uncharacterized protein</fullName>
    </submittedName>
</protein>